<dbReference type="GO" id="GO:0005886">
    <property type="term" value="C:plasma membrane"/>
    <property type="evidence" value="ECO:0007669"/>
    <property type="project" value="TreeGrafter"/>
</dbReference>
<keyword evidence="4 7" id="KW-1133">Transmembrane helix</keyword>
<evidence type="ECO:0000256" key="3">
    <source>
        <dbReference type="ARBA" id="ARBA00022692"/>
    </source>
</evidence>
<dbReference type="Pfam" id="PF00209">
    <property type="entry name" value="SNF"/>
    <property type="match status" value="2"/>
</dbReference>
<feature type="transmembrane region" description="Helical" evidence="7">
    <location>
        <begin position="145"/>
        <end position="166"/>
    </location>
</feature>
<keyword evidence="6" id="KW-0769">Symport</keyword>
<feature type="transmembrane region" description="Helical" evidence="7">
    <location>
        <begin position="12"/>
        <end position="31"/>
    </location>
</feature>
<gene>
    <name evidence="8" type="ORF">SAMN06295933_2362</name>
</gene>
<evidence type="ECO:0000256" key="5">
    <source>
        <dbReference type="ARBA" id="ARBA00023136"/>
    </source>
</evidence>
<feature type="transmembrane region" description="Helical" evidence="7">
    <location>
        <begin position="257"/>
        <end position="283"/>
    </location>
</feature>
<organism evidence="8 9">
    <name type="scientific">Desulfovibrio gilichinskyi</name>
    <dbReference type="NCBI Taxonomy" id="1519643"/>
    <lineage>
        <taxon>Bacteria</taxon>
        <taxon>Pseudomonadati</taxon>
        <taxon>Thermodesulfobacteriota</taxon>
        <taxon>Desulfovibrionia</taxon>
        <taxon>Desulfovibrionales</taxon>
        <taxon>Desulfovibrionaceae</taxon>
        <taxon>Desulfovibrio</taxon>
    </lineage>
</organism>
<dbReference type="OrthoDB" id="9762833at2"/>
<keyword evidence="9" id="KW-1185">Reference proteome</keyword>
<comment type="subcellular location">
    <subcellularLocation>
        <location evidence="1">Membrane</location>
        <topology evidence="1">Multi-pass membrane protein</topology>
    </subcellularLocation>
</comment>
<keyword evidence="2 6" id="KW-0813">Transport</keyword>
<name>A0A1X7DY78_9BACT</name>
<feature type="transmembrane region" description="Helical" evidence="7">
    <location>
        <begin position="461"/>
        <end position="482"/>
    </location>
</feature>
<dbReference type="AlphaFoldDB" id="A0A1X7DY78"/>
<comment type="similarity">
    <text evidence="6">Belongs to the sodium:neurotransmitter symporter (SNF) (TC 2.A.22) family.</text>
</comment>
<evidence type="ECO:0000313" key="9">
    <source>
        <dbReference type="Proteomes" id="UP000192906"/>
    </source>
</evidence>
<keyword evidence="5 7" id="KW-0472">Membrane</keyword>
<evidence type="ECO:0000256" key="4">
    <source>
        <dbReference type="ARBA" id="ARBA00022989"/>
    </source>
</evidence>
<dbReference type="SUPFAM" id="SSF161070">
    <property type="entry name" value="SNF-like"/>
    <property type="match status" value="1"/>
</dbReference>
<dbReference type="InterPro" id="IPR000175">
    <property type="entry name" value="Na/ntran_symport"/>
</dbReference>
<keyword evidence="3 6" id="KW-0812">Transmembrane</keyword>
<evidence type="ECO:0000256" key="7">
    <source>
        <dbReference type="SAM" id="Phobius"/>
    </source>
</evidence>
<reference evidence="9" key="1">
    <citation type="submission" date="2017-04" db="EMBL/GenBank/DDBJ databases">
        <authorList>
            <person name="Varghese N."/>
            <person name="Submissions S."/>
        </authorList>
    </citation>
    <scope>NUCLEOTIDE SEQUENCE [LARGE SCALE GENOMIC DNA]</scope>
    <source>
        <strain evidence="9">K3S</strain>
    </source>
</reference>
<dbReference type="RefSeq" id="WP_085102450.1">
    <property type="nucleotide sequence ID" value="NZ_FWZU01000004.1"/>
</dbReference>
<evidence type="ECO:0000313" key="8">
    <source>
        <dbReference type="EMBL" id="SMF23984.1"/>
    </source>
</evidence>
<feature type="transmembrane region" description="Helical" evidence="7">
    <location>
        <begin position="429"/>
        <end position="449"/>
    </location>
</feature>
<feature type="transmembrane region" description="Helical" evidence="7">
    <location>
        <begin position="178"/>
        <end position="200"/>
    </location>
</feature>
<protein>
    <recommendedName>
        <fullName evidence="6">Transporter</fullName>
    </recommendedName>
</protein>
<feature type="transmembrane region" description="Helical" evidence="7">
    <location>
        <begin position="43"/>
        <end position="64"/>
    </location>
</feature>
<dbReference type="PROSITE" id="PS50267">
    <property type="entry name" value="NA_NEUROTRAN_SYMP_3"/>
    <property type="match status" value="1"/>
</dbReference>
<dbReference type="PANTHER" id="PTHR11616">
    <property type="entry name" value="SODIUM/CHLORIDE DEPENDENT TRANSPORTER"/>
    <property type="match status" value="1"/>
</dbReference>
<dbReference type="Proteomes" id="UP000192906">
    <property type="component" value="Unassembled WGS sequence"/>
</dbReference>
<dbReference type="CDD" id="cd10334">
    <property type="entry name" value="SLC6sbd_u1"/>
    <property type="match status" value="1"/>
</dbReference>
<dbReference type="InterPro" id="IPR037272">
    <property type="entry name" value="SNS_sf"/>
</dbReference>
<feature type="transmembrane region" description="Helical" evidence="7">
    <location>
        <begin position="220"/>
        <end position="245"/>
    </location>
</feature>
<dbReference type="NCBIfam" id="NF037979">
    <property type="entry name" value="Na_transp"/>
    <property type="match status" value="1"/>
</dbReference>
<evidence type="ECO:0000256" key="2">
    <source>
        <dbReference type="ARBA" id="ARBA00022448"/>
    </source>
</evidence>
<dbReference type="EMBL" id="FWZU01000004">
    <property type="protein sequence ID" value="SMF23984.1"/>
    <property type="molecule type" value="Genomic_DNA"/>
</dbReference>
<evidence type="ECO:0000256" key="1">
    <source>
        <dbReference type="ARBA" id="ARBA00004141"/>
    </source>
</evidence>
<feature type="transmembrane region" description="Helical" evidence="7">
    <location>
        <begin position="357"/>
        <end position="379"/>
    </location>
</feature>
<proteinExistence type="inferred from homology"/>
<dbReference type="PROSITE" id="PS00610">
    <property type="entry name" value="NA_NEUROTRAN_SYMP_1"/>
    <property type="match status" value="1"/>
</dbReference>
<sequence length="501" mass="55425">MHKRETWGSRSGFILAAVGSAIGLGNIWRFPYIVYENGGGAFLIPYFVAMLAAGIPFMILEFGLGQKFKGSAPKIFSSISKRWEWLGWWQIMVSFIIDTYYVVVIAWAINYLILSFTQGWGMNPKDFFFADFLHLSKTPLQTGSIQWPIFAATAAAWLCTFLAVFTGVKKGIERANKIFMPLLFLLVFIFIARGLMLPGAADGLNWLFKPDFSALLKGKVWADAFGQIFYSLSIGFAIMLAYSSYLPKQSDINNNACMTVFINCGFSMLSGIMIFSVLGYMALQQGVPVSEVVSSGVGLAFITLPTAINLMPVPVLFGVLFFLALVVAGLSSMISITEAVVSSIIDKLHVTRQKASIIFCAIGFIVSTIFTTGSGLLLLDIVDHFVNNFGVLIGGLVEIVFISWFCDLEGLRQHINSTSEFKVGAMWKACLRFIVPIMLGFMVISNFIGDIEANYGGYSNKAIILFGWATLLICTIFSMTIAHKDFAFVKYAENNSFLRRR</sequence>
<dbReference type="PRINTS" id="PR00176">
    <property type="entry name" value="NANEUSMPORT"/>
</dbReference>
<dbReference type="STRING" id="1519643.SAMN06295933_2362"/>
<dbReference type="GO" id="GO:0035725">
    <property type="term" value="P:sodium ion transmembrane transport"/>
    <property type="evidence" value="ECO:0007669"/>
    <property type="project" value="TreeGrafter"/>
</dbReference>
<dbReference type="PANTHER" id="PTHR11616:SF240">
    <property type="entry name" value="BLOATED TUBULES, ISOFORM B-RELATED"/>
    <property type="match status" value="1"/>
</dbReference>
<evidence type="ECO:0000256" key="6">
    <source>
        <dbReference type="RuleBase" id="RU003732"/>
    </source>
</evidence>
<dbReference type="GO" id="GO:0015293">
    <property type="term" value="F:symporter activity"/>
    <property type="evidence" value="ECO:0007669"/>
    <property type="project" value="UniProtKB-KW"/>
</dbReference>
<feature type="transmembrane region" description="Helical" evidence="7">
    <location>
        <begin position="85"/>
        <end position="113"/>
    </location>
</feature>
<feature type="transmembrane region" description="Helical" evidence="7">
    <location>
        <begin position="315"/>
        <end position="336"/>
    </location>
</feature>
<accession>A0A1X7DY78</accession>
<feature type="transmembrane region" description="Helical" evidence="7">
    <location>
        <begin position="385"/>
        <end position="408"/>
    </location>
</feature>